<dbReference type="InterPro" id="IPR001789">
    <property type="entry name" value="Sig_transdc_resp-reg_receiver"/>
</dbReference>
<evidence type="ECO:0000313" key="6">
    <source>
        <dbReference type="EMBL" id="MFM2721631.1"/>
    </source>
</evidence>
<feature type="modified residue" description="4-aspartylphosphate" evidence="2">
    <location>
        <position position="61"/>
    </location>
</feature>
<dbReference type="Proteomes" id="UP001630303">
    <property type="component" value="Unassembled WGS sequence"/>
</dbReference>
<keyword evidence="2" id="KW-0597">Phosphoprotein</keyword>
<dbReference type="Gene3D" id="1.10.10.10">
    <property type="entry name" value="Winged helix-like DNA-binding domain superfamily/Winged helix DNA-binding domain"/>
    <property type="match status" value="1"/>
</dbReference>
<dbReference type="Gene3D" id="6.10.250.690">
    <property type="match status" value="1"/>
</dbReference>
<sequence>MAARKNDDAPTRVLVVDDDEGIRVLLASVLAAPGRTVASAATGAEALRLARADEYDAILLDRVLPDVDAVQIVTALRAAAPSAAIVMLSAVDDVEARVAGLRLGADDFLTKPFHVSEVLARIDAVRRRGTPAGDPDVLRYADLELDLAGQRVRRGGEIVPLTPTELRLLRFLLENAERVLSRGQLLDHVWRYDFGGSGEVVEKAVSTLRRKVDAGRQPLIQTVRGFGYCLRVEP</sequence>
<feature type="domain" description="OmpR/PhoB-type" evidence="5">
    <location>
        <begin position="135"/>
        <end position="232"/>
    </location>
</feature>
<feature type="domain" description="Response regulatory" evidence="4">
    <location>
        <begin position="12"/>
        <end position="126"/>
    </location>
</feature>
<dbReference type="PROSITE" id="PS51755">
    <property type="entry name" value="OMPR_PHOB"/>
    <property type="match status" value="1"/>
</dbReference>
<dbReference type="EMBL" id="JAROCE010000005">
    <property type="protein sequence ID" value="MFM2721631.1"/>
    <property type="molecule type" value="Genomic_DNA"/>
</dbReference>
<dbReference type="CDD" id="cd00383">
    <property type="entry name" value="trans_reg_C"/>
    <property type="match status" value="1"/>
</dbReference>
<feature type="DNA-binding region" description="OmpR/PhoB-type" evidence="3">
    <location>
        <begin position="135"/>
        <end position="232"/>
    </location>
</feature>
<dbReference type="InterPro" id="IPR011006">
    <property type="entry name" value="CheY-like_superfamily"/>
</dbReference>
<dbReference type="RefSeq" id="WP_239275968.1">
    <property type="nucleotide sequence ID" value="NZ_JAROCE010000005.1"/>
</dbReference>
<dbReference type="Pfam" id="PF00486">
    <property type="entry name" value="Trans_reg_C"/>
    <property type="match status" value="1"/>
</dbReference>
<evidence type="ECO:0000256" key="3">
    <source>
        <dbReference type="PROSITE-ProRule" id="PRU01091"/>
    </source>
</evidence>
<dbReference type="Pfam" id="PF00072">
    <property type="entry name" value="Response_reg"/>
    <property type="match status" value="1"/>
</dbReference>
<evidence type="ECO:0000259" key="5">
    <source>
        <dbReference type="PROSITE" id="PS51755"/>
    </source>
</evidence>
<dbReference type="InterPro" id="IPR039420">
    <property type="entry name" value="WalR-like"/>
</dbReference>
<reference evidence="6 7" key="1">
    <citation type="submission" date="2023-03" db="EMBL/GenBank/DDBJ databases">
        <title>MT1 and MT2 Draft Genomes of Novel Species.</title>
        <authorList>
            <person name="Venkateswaran K."/>
        </authorList>
    </citation>
    <scope>NUCLEOTIDE SEQUENCE [LARGE SCALE GENOMIC DNA]</scope>
    <source>
        <strain evidence="6 7">IF8SW-P5</strain>
    </source>
</reference>
<dbReference type="Gene3D" id="3.40.50.2300">
    <property type="match status" value="1"/>
</dbReference>
<evidence type="ECO:0000256" key="2">
    <source>
        <dbReference type="PROSITE-ProRule" id="PRU00169"/>
    </source>
</evidence>
<comment type="caution">
    <text evidence="6">The sequence shown here is derived from an EMBL/GenBank/DDBJ whole genome shotgun (WGS) entry which is preliminary data.</text>
</comment>
<evidence type="ECO:0000259" key="4">
    <source>
        <dbReference type="PROSITE" id="PS50110"/>
    </source>
</evidence>
<dbReference type="PANTHER" id="PTHR48111:SF28">
    <property type="entry name" value="TRANSCRIPTIONAL REGULATORY PROTEIN TCRX-RELATED"/>
    <property type="match status" value="1"/>
</dbReference>
<accession>A0ABW9GKB9</accession>
<keyword evidence="7" id="KW-1185">Reference proteome</keyword>
<dbReference type="SMART" id="SM00448">
    <property type="entry name" value="REC"/>
    <property type="match status" value="1"/>
</dbReference>
<dbReference type="SMART" id="SM00862">
    <property type="entry name" value="Trans_reg_C"/>
    <property type="match status" value="1"/>
</dbReference>
<keyword evidence="1 3" id="KW-0238">DNA-binding</keyword>
<proteinExistence type="predicted"/>
<dbReference type="InterPro" id="IPR001867">
    <property type="entry name" value="OmpR/PhoB-type_DNA-bd"/>
</dbReference>
<dbReference type="PROSITE" id="PS50110">
    <property type="entry name" value="RESPONSE_REGULATORY"/>
    <property type="match status" value="1"/>
</dbReference>
<gene>
    <name evidence="6" type="ORF">P5G46_14015</name>
</gene>
<dbReference type="PANTHER" id="PTHR48111">
    <property type="entry name" value="REGULATOR OF RPOS"/>
    <property type="match status" value="1"/>
</dbReference>
<evidence type="ECO:0000313" key="7">
    <source>
        <dbReference type="Proteomes" id="UP001630303"/>
    </source>
</evidence>
<name>A0ABW9GKB9_9MICO</name>
<dbReference type="SUPFAM" id="SSF52172">
    <property type="entry name" value="CheY-like"/>
    <property type="match status" value="1"/>
</dbReference>
<dbReference type="CDD" id="cd17574">
    <property type="entry name" value="REC_OmpR"/>
    <property type="match status" value="1"/>
</dbReference>
<protein>
    <submittedName>
        <fullName evidence="6">Response regulator transcription factor</fullName>
    </submittedName>
</protein>
<dbReference type="InterPro" id="IPR036388">
    <property type="entry name" value="WH-like_DNA-bd_sf"/>
</dbReference>
<organism evidence="6 7">
    <name type="scientific">Microbacterium mcarthurae</name>
    <dbReference type="NCBI Taxonomy" id="3035918"/>
    <lineage>
        <taxon>Bacteria</taxon>
        <taxon>Bacillati</taxon>
        <taxon>Actinomycetota</taxon>
        <taxon>Actinomycetes</taxon>
        <taxon>Micrococcales</taxon>
        <taxon>Microbacteriaceae</taxon>
        <taxon>Microbacterium</taxon>
    </lineage>
</organism>
<evidence type="ECO:0000256" key="1">
    <source>
        <dbReference type="ARBA" id="ARBA00023125"/>
    </source>
</evidence>